<proteinExistence type="predicted"/>
<dbReference type="EMBL" id="ANCE01000194">
    <property type="protein sequence ID" value="EMK21201.1"/>
    <property type="molecule type" value="Genomic_DNA"/>
</dbReference>
<comment type="caution">
    <text evidence="1">The sequence shown here is derived from an EMBL/GenBank/DDBJ whole genome shotgun (WGS) entry which is preliminary data.</text>
</comment>
<evidence type="ECO:0000313" key="1">
    <source>
        <dbReference type="EMBL" id="EMK21201.1"/>
    </source>
</evidence>
<sequence length="93" mass="11046">MIKLTVLNFIEISKTRRILKNVNFCITKCEGNYYAAIHREQAPEFFIHPDFLTPNFKLKNFSVQTYNKLNIQTIDQNSSTDHFENLMIYIVKQ</sequence>
<dbReference type="AlphaFoldDB" id="M6FED7"/>
<dbReference type="PATRIC" id="fig|1240687.3.peg.4144"/>
<gene>
    <name evidence="1" type="ORF">LEP1GSC008_3860</name>
</gene>
<reference evidence="1 2" key="1">
    <citation type="submission" date="2013-01" db="EMBL/GenBank/DDBJ databases">
        <authorList>
            <person name="Harkins D.M."/>
            <person name="Durkin A.S."/>
            <person name="Brinkac L.M."/>
            <person name="Haft D.H."/>
            <person name="Selengut J.D."/>
            <person name="Sanka R."/>
            <person name="DePew J."/>
            <person name="Purushe J."/>
            <person name="Galloway R.L."/>
            <person name="Vinetz J.M."/>
            <person name="Sutton G.G."/>
            <person name="Nierman W.C."/>
            <person name="Fouts D.E."/>
        </authorList>
    </citation>
    <scope>NUCLEOTIDE SEQUENCE [LARGE SCALE GENOMIC DNA]</scope>
    <source>
        <strain evidence="1 2">Nikolaevo</strain>
    </source>
</reference>
<protein>
    <submittedName>
        <fullName evidence="1">Uncharacterized protein</fullName>
    </submittedName>
</protein>
<organism evidence="1 2">
    <name type="scientific">Leptospira kirschneri serovar Bulgarica str. Nikolaevo</name>
    <dbReference type="NCBI Taxonomy" id="1240687"/>
    <lineage>
        <taxon>Bacteria</taxon>
        <taxon>Pseudomonadati</taxon>
        <taxon>Spirochaetota</taxon>
        <taxon>Spirochaetia</taxon>
        <taxon>Leptospirales</taxon>
        <taxon>Leptospiraceae</taxon>
        <taxon>Leptospira</taxon>
    </lineage>
</organism>
<accession>M6FED7</accession>
<name>M6FED7_9LEPT</name>
<evidence type="ECO:0000313" key="2">
    <source>
        <dbReference type="Proteomes" id="UP000011980"/>
    </source>
</evidence>
<dbReference type="Proteomes" id="UP000011980">
    <property type="component" value="Unassembled WGS sequence"/>
</dbReference>